<evidence type="ECO:0000256" key="2">
    <source>
        <dbReference type="ARBA" id="ARBA00022473"/>
    </source>
</evidence>
<dbReference type="SUPFAM" id="SSF48371">
    <property type="entry name" value="ARM repeat"/>
    <property type="match status" value="2"/>
</dbReference>
<feature type="region of interest" description="Disordered" evidence="8">
    <location>
        <begin position="64"/>
        <end position="83"/>
    </location>
</feature>
<dbReference type="InterPro" id="IPR011990">
    <property type="entry name" value="TPR-like_helical_dom_sf"/>
</dbReference>
<dbReference type="InterPro" id="IPR024660">
    <property type="entry name" value="UCS_central_dom"/>
</dbReference>
<dbReference type="PANTHER" id="PTHR45994">
    <property type="entry name" value="FI21225P1"/>
    <property type="match status" value="1"/>
</dbReference>
<dbReference type="AlphaFoldDB" id="A0A8C0GXE6"/>
<accession>A0A8C0GXE6</accession>
<evidence type="ECO:0000313" key="10">
    <source>
        <dbReference type="Ensembl" id="ENSCABP00000013461.1"/>
    </source>
</evidence>
<keyword evidence="11" id="KW-1185">Reference proteome</keyword>
<evidence type="ECO:0000256" key="1">
    <source>
        <dbReference type="ARBA" id="ARBA00004556"/>
    </source>
</evidence>
<evidence type="ECO:0000313" key="11">
    <source>
        <dbReference type="Proteomes" id="UP000694404"/>
    </source>
</evidence>
<dbReference type="GO" id="GO:0030154">
    <property type="term" value="P:cell differentiation"/>
    <property type="evidence" value="ECO:0007669"/>
    <property type="project" value="UniProtKB-KW"/>
</dbReference>
<evidence type="ECO:0000256" key="3">
    <source>
        <dbReference type="ARBA" id="ARBA00022490"/>
    </source>
</evidence>
<evidence type="ECO:0000259" key="9">
    <source>
        <dbReference type="Pfam" id="PF11701"/>
    </source>
</evidence>
<feature type="domain" description="UNC-45/Cro1/She4 central" evidence="9">
    <location>
        <begin position="378"/>
        <end position="565"/>
    </location>
</feature>
<dbReference type="Proteomes" id="UP000694404">
    <property type="component" value="Unplaced"/>
</dbReference>
<organism evidence="10 11">
    <name type="scientific">Chelonoidis abingdonii</name>
    <name type="common">Abingdon island giant tortoise</name>
    <name type="synonym">Testudo abingdonii</name>
    <dbReference type="NCBI Taxonomy" id="106734"/>
    <lineage>
        <taxon>Eukaryota</taxon>
        <taxon>Metazoa</taxon>
        <taxon>Chordata</taxon>
        <taxon>Craniata</taxon>
        <taxon>Vertebrata</taxon>
        <taxon>Euteleostomi</taxon>
        <taxon>Archelosauria</taxon>
        <taxon>Testudinata</taxon>
        <taxon>Testudines</taxon>
        <taxon>Cryptodira</taxon>
        <taxon>Durocryptodira</taxon>
        <taxon>Testudinoidea</taxon>
        <taxon>Testudinidae</taxon>
        <taxon>Chelonoidis</taxon>
    </lineage>
</organism>
<evidence type="ECO:0000256" key="5">
    <source>
        <dbReference type="ARBA" id="ARBA00022782"/>
    </source>
</evidence>
<dbReference type="PROSITE" id="PS50005">
    <property type="entry name" value="TPR"/>
    <property type="match status" value="1"/>
</dbReference>
<keyword evidence="7" id="KW-0802">TPR repeat</keyword>
<evidence type="ECO:0000256" key="7">
    <source>
        <dbReference type="PROSITE-ProRule" id="PRU00339"/>
    </source>
</evidence>
<dbReference type="FunFam" id="1.25.10.10:FF:000043">
    <property type="entry name" value="Unc-45 myosin chaperone B"/>
    <property type="match status" value="1"/>
</dbReference>
<name>A0A8C0GXE6_CHEAB</name>
<keyword evidence="3" id="KW-0963">Cytoplasm</keyword>
<keyword evidence="6" id="KW-0143">Chaperone</keyword>
<evidence type="ECO:0000256" key="8">
    <source>
        <dbReference type="SAM" id="MobiDB-lite"/>
    </source>
</evidence>
<keyword evidence="5" id="KW-0221">Differentiation</keyword>
<dbReference type="GO" id="GO:0048471">
    <property type="term" value="C:perinuclear region of cytoplasm"/>
    <property type="evidence" value="ECO:0007669"/>
    <property type="project" value="UniProtKB-SubCell"/>
</dbReference>
<proteinExistence type="predicted"/>
<reference evidence="10" key="2">
    <citation type="submission" date="2025-09" db="UniProtKB">
        <authorList>
            <consortium name="Ensembl"/>
        </authorList>
    </citation>
    <scope>IDENTIFICATION</scope>
</reference>
<comment type="subcellular location">
    <subcellularLocation>
        <location evidence="1">Cytoplasm</location>
        <location evidence="1">Perinuclear region</location>
    </subcellularLocation>
</comment>
<protein>
    <submittedName>
        <fullName evidence="10">Unc-45 myosin chaperone A</fullName>
    </submittedName>
</protein>
<dbReference type="Pfam" id="PF11701">
    <property type="entry name" value="UNC45-central"/>
    <property type="match status" value="1"/>
</dbReference>
<dbReference type="PANTHER" id="PTHR45994:SF3">
    <property type="entry name" value="PROTEIN UNC-45 HOMOLOG A"/>
    <property type="match status" value="1"/>
</dbReference>
<dbReference type="InterPro" id="IPR016024">
    <property type="entry name" value="ARM-type_fold"/>
</dbReference>
<dbReference type="SUPFAM" id="SSF48452">
    <property type="entry name" value="TPR-like"/>
    <property type="match status" value="1"/>
</dbReference>
<dbReference type="GeneTree" id="ENSGT00940000159320"/>
<keyword evidence="4" id="KW-0517">Myogenesis</keyword>
<dbReference type="GO" id="GO:0051879">
    <property type="term" value="F:Hsp90 protein binding"/>
    <property type="evidence" value="ECO:0007669"/>
    <property type="project" value="TreeGrafter"/>
</dbReference>
<dbReference type="Ensembl" id="ENSCABT00000014772.1">
    <property type="protein sequence ID" value="ENSCABP00000013461.1"/>
    <property type="gene ID" value="ENSCABG00000009005.1"/>
</dbReference>
<keyword evidence="2" id="KW-0217">Developmental protein</keyword>
<reference evidence="10" key="1">
    <citation type="submission" date="2025-08" db="UniProtKB">
        <authorList>
            <consortium name="Ensembl"/>
        </authorList>
    </citation>
    <scope>IDENTIFICATION</scope>
</reference>
<feature type="repeat" description="TPR" evidence="7">
    <location>
        <begin position="152"/>
        <end position="185"/>
    </location>
</feature>
<dbReference type="Gene3D" id="1.25.10.10">
    <property type="entry name" value="Leucine-rich Repeat Variant"/>
    <property type="match status" value="2"/>
</dbReference>
<sequence length="1006" mass="109566">MPPKAACLPPLRATADAAHLACRPRHDLACSGLEPSLSVTNGSCGGSGCGRDWAAVQELPGSAHRALGSAGPGAPAPPTLGRRDWRQEGNRLFQAGDYAAALPPNTRAWSLCAGPPEAPVLHATGPPATLKLVSGGRAPGPWRAIEADGHDVKALFRRSQALQKLGRLDQAVYDLRRCVSLEPRNKAFQEALHDLGSSMQEKMKFMSCTDSKVEQMFQILLDPKETDTDKKQKAAQNLIVLAREEAGAEKIFQSDGVRLLLRMLDTGREDVMLAALRTLAGLCSGHRSRTMAILAELGAPRVSAMLGVEHKQVSLAACNLLQVMFDALKEGLQRDFRGKEEALVLDPSKELKLLIGHLLEMLNREGTSAHGRDNTLNLLIKVVPRKSLRDPNNSLTLWVIDQGLKKILEVGGTVCEAPDSLTVTENSRMSAAILLSRLYSDLKCDAERENFHRLCEDYVRSWFEGHGLAGKLRAIQTASCLLQGPSEAGNQVLELEGIMESVLALCASVREVDQLVAVEALIHAADKAKRASFITANGVTLLKNIYKCSGRDSIRIRALVGLCKLGSAGGTDFSMKQFAEGSTLKLAKQCRKWLCNEAIDAGTRRWAVEGLAYLTFDADVKEEFVEDKAAVQAMFQLAKSEDRSVLFAVASTLVNCTNSYDHKEPDPQMLELAKYAKQHVPERHPKDEPGCVRRRVRKLLAAGVVSALTCMVKSENPVLTNSCRELISRVFLAVVEEAADRGSVVAQGGGKALIPLSLEGTEVGQAKAAQALAKITITSNPDMAFPGERIYEVVRPLVSLLHLHRTGLENFEGLMALTNLAGISERLRQKILKEKAVPMIEGYMFEEHELLRLAATECMCNMAMSTEVQELFLAEGSDRLKLLVLYSGEDDEKLRRAASGTLAMLTSVLPQICGKVTQVTAHWLEILQALLLSPNVELQHRGTVIVLNMMAADREIAAKLMESEMLEILSVLAKEERNKPRVAQAAKECLAQAVAYGLIKPNVNGE</sequence>
<evidence type="ECO:0000256" key="6">
    <source>
        <dbReference type="ARBA" id="ARBA00023186"/>
    </source>
</evidence>
<gene>
    <name evidence="10" type="primary">UNC45A</name>
</gene>
<evidence type="ECO:0000256" key="4">
    <source>
        <dbReference type="ARBA" id="ARBA00022541"/>
    </source>
</evidence>
<dbReference type="FunFam" id="1.25.10.10:FF:000087">
    <property type="entry name" value="Unc-45 myosin chaperone A"/>
    <property type="match status" value="1"/>
</dbReference>
<dbReference type="InterPro" id="IPR019734">
    <property type="entry name" value="TPR_rpt"/>
</dbReference>
<dbReference type="GO" id="GO:0007517">
    <property type="term" value="P:muscle organ development"/>
    <property type="evidence" value="ECO:0007669"/>
    <property type="project" value="UniProtKB-KW"/>
</dbReference>
<dbReference type="Gene3D" id="1.25.40.10">
    <property type="entry name" value="Tetratricopeptide repeat domain"/>
    <property type="match status" value="1"/>
</dbReference>
<dbReference type="InterPro" id="IPR011989">
    <property type="entry name" value="ARM-like"/>
</dbReference>